<dbReference type="AlphaFoldDB" id="A0A4R5NGR4"/>
<evidence type="ECO:0000313" key="2">
    <source>
        <dbReference type="Proteomes" id="UP000294854"/>
    </source>
</evidence>
<sequence>MSDLILTYSVLIKEDSKDSKVPYLVYIPAFDGYTQGTSIADAIEMARDFIGLQAIDYLDEHRELPAEDIHGFDSPDSINTIVDINVDQYRRRHDTKLVKKTLTIPNYLNELGMEQKLNFSKVLTEALKQKLNI</sequence>
<gene>
    <name evidence="1" type="ORF">C5L31_000952</name>
</gene>
<dbReference type="RefSeq" id="WP_010619153.1">
    <property type="nucleotide sequence ID" value="NZ_PUFO01000084.1"/>
</dbReference>
<protein>
    <recommendedName>
        <fullName evidence="3">HicB-like antitoxin of toxin-antitoxin system domain-containing protein</fullName>
    </recommendedName>
</protein>
<dbReference type="Gene3D" id="3.30.160.250">
    <property type="match status" value="1"/>
</dbReference>
<dbReference type="Proteomes" id="UP000294854">
    <property type="component" value="Unassembled WGS sequence"/>
</dbReference>
<dbReference type="SUPFAM" id="SSF143100">
    <property type="entry name" value="TTHA1013/TTHA0281-like"/>
    <property type="match status" value="1"/>
</dbReference>
<dbReference type="InterPro" id="IPR035069">
    <property type="entry name" value="TTHA1013/TTHA0281-like"/>
</dbReference>
<keyword evidence="2" id="KW-1185">Reference proteome</keyword>
<evidence type="ECO:0000313" key="1">
    <source>
        <dbReference type="EMBL" id="TDG73705.1"/>
    </source>
</evidence>
<reference evidence="1 2" key="1">
    <citation type="journal article" date="2019" name="Appl. Microbiol. Biotechnol.">
        <title>Uncovering carbohydrate metabolism through a genotype-phenotype association study of 56 lactic acid bacteria genomes.</title>
        <authorList>
            <person name="Buron-Moles G."/>
            <person name="Chailyan A."/>
            <person name="Dolejs I."/>
            <person name="Forster J."/>
            <person name="Miks M.H."/>
        </authorList>
    </citation>
    <scope>NUCLEOTIDE SEQUENCE [LARGE SCALE GENOMIC DNA]</scope>
    <source>
        <strain evidence="1 2">ATCC 49373</strain>
    </source>
</reference>
<dbReference type="OrthoDB" id="5419659at2"/>
<accession>A0A4R5NGR4</accession>
<comment type="caution">
    <text evidence="1">The sequence shown here is derived from an EMBL/GenBank/DDBJ whole genome shotgun (WGS) entry which is preliminary data.</text>
</comment>
<organism evidence="1 2">
    <name type="scientific">Secundilactobacillus malefermentans</name>
    <dbReference type="NCBI Taxonomy" id="176292"/>
    <lineage>
        <taxon>Bacteria</taxon>
        <taxon>Bacillati</taxon>
        <taxon>Bacillota</taxon>
        <taxon>Bacilli</taxon>
        <taxon>Lactobacillales</taxon>
        <taxon>Lactobacillaceae</taxon>
        <taxon>Secundilactobacillus</taxon>
    </lineage>
</organism>
<proteinExistence type="predicted"/>
<name>A0A4R5NGR4_9LACO</name>
<dbReference type="EMBL" id="PUFO01000084">
    <property type="protein sequence ID" value="TDG73705.1"/>
    <property type="molecule type" value="Genomic_DNA"/>
</dbReference>
<evidence type="ECO:0008006" key="3">
    <source>
        <dbReference type="Google" id="ProtNLM"/>
    </source>
</evidence>